<dbReference type="PROSITE" id="PS50023">
    <property type="entry name" value="LIM_DOMAIN_2"/>
    <property type="match status" value="1"/>
</dbReference>
<dbReference type="OrthoDB" id="1112565at2759"/>
<keyword evidence="2 3" id="KW-0862">Zinc</keyword>
<dbReference type="GO" id="GO:0030695">
    <property type="term" value="F:GTPase regulator activity"/>
    <property type="evidence" value="ECO:0007669"/>
    <property type="project" value="UniProtKB-ARBA"/>
</dbReference>
<dbReference type="CDD" id="cd08368">
    <property type="entry name" value="LIM"/>
    <property type="match status" value="1"/>
</dbReference>
<dbReference type="PANTHER" id="PTHR24216">
    <property type="entry name" value="PAXILLIN-RELATED"/>
    <property type="match status" value="1"/>
</dbReference>
<dbReference type="eggNOG" id="KOG1703">
    <property type="taxonomic scope" value="Eukaryota"/>
</dbReference>
<evidence type="ECO:0000256" key="1">
    <source>
        <dbReference type="ARBA" id="ARBA00022723"/>
    </source>
</evidence>
<keyword evidence="7" id="KW-1185">Reference proteome</keyword>
<evidence type="ECO:0000313" key="6">
    <source>
        <dbReference type="EMBL" id="EMR72729.1"/>
    </source>
</evidence>
<dbReference type="PANTHER" id="PTHR24216:SF65">
    <property type="entry name" value="PAXILLIN-LIKE PROTEIN 1"/>
    <property type="match status" value="1"/>
</dbReference>
<dbReference type="InterPro" id="IPR001781">
    <property type="entry name" value="Znf_LIM"/>
</dbReference>
<keyword evidence="3" id="KW-0440">LIM domain</keyword>
<evidence type="ECO:0000256" key="3">
    <source>
        <dbReference type="PROSITE-ProRule" id="PRU00125"/>
    </source>
</evidence>
<evidence type="ECO:0000256" key="2">
    <source>
        <dbReference type="ARBA" id="ARBA00022833"/>
    </source>
</evidence>
<dbReference type="Gene3D" id="2.10.110.10">
    <property type="entry name" value="Cysteine Rich Protein"/>
    <property type="match status" value="2"/>
</dbReference>
<dbReference type="GO" id="GO:0046872">
    <property type="term" value="F:metal ion binding"/>
    <property type="evidence" value="ECO:0007669"/>
    <property type="project" value="UniProtKB-KW"/>
</dbReference>
<dbReference type="KEGG" id="ela:UCREL1_216"/>
<feature type="region of interest" description="Disordered" evidence="4">
    <location>
        <begin position="127"/>
        <end position="177"/>
    </location>
</feature>
<name>M7T1C7_EUTLA</name>
<feature type="compositionally biased region" description="Pro residues" evidence="4">
    <location>
        <begin position="152"/>
        <end position="166"/>
    </location>
</feature>
<proteinExistence type="predicted"/>
<sequence length="212" mass="22723">MRLLGPLQILPAGDHQKDCADGRLTGRYHKACFVCATCREPFAGTTFYVLGDKPYCERHYHALNGSLCGTCDRGIEGQYLEEDGGRKHHIGCFRCRDCGVVLRDGYFDVNGEAFCERDAVRRVQQPVMGYNGGGRQGPGMGMGQGPPFARGKPPPGAGLPSGPSPPASGTLNRPFGLPMGQRLAPGQALGRGGLGMPRMQKRMTRLGMMGPA</sequence>
<gene>
    <name evidence="6" type="ORF">UCREL1_216</name>
</gene>
<dbReference type="Proteomes" id="UP000012174">
    <property type="component" value="Unassembled WGS sequence"/>
</dbReference>
<dbReference type="EMBL" id="KB705390">
    <property type="protein sequence ID" value="EMR72729.1"/>
    <property type="molecule type" value="Genomic_DNA"/>
</dbReference>
<organism evidence="6 7">
    <name type="scientific">Eutypa lata (strain UCR-EL1)</name>
    <name type="common">Grapevine dieback disease fungus</name>
    <name type="synonym">Eutypa armeniacae</name>
    <dbReference type="NCBI Taxonomy" id="1287681"/>
    <lineage>
        <taxon>Eukaryota</taxon>
        <taxon>Fungi</taxon>
        <taxon>Dikarya</taxon>
        <taxon>Ascomycota</taxon>
        <taxon>Pezizomycotina</taxon>
        <taxon>Sordariomycetes</taxon>
        <taxon>Xylariomycetidae</taxon>
        <taxon>Xylariales</taxon>
        <taxon>Diatrypaceae</taxon>
        <taxon>Eutypa</taxon>
    </lineage>
</organism>
<dbReference type="AlphaFoldDB" id="M7T1C7"/>
<protein>
    <submittedName>
        <fullName evidence="6">Putative lim domain-containing protein</fullName>
    </submittedName>
</protein>
<keyword evidence="1 3" id="KW-0479">Metal-binding</keyword>
<dbReference type="STRING" id="1287681.M7T1C7"/>
<dbReference type="SUPFAM" id="SSF57716">
    <property type="entry name" value="Glucocorticoid receptor-like (DNA-binding domain)"/>
    <property type="match status" value="1"/>
</dbReference>
<dbReference type="PROSITE" id="PS00478">
    <property type="entry name" value="LIM_DOMAIN_1"/>
    <property type="match status" value="1"/>
</dbReference>
<evidence type="ECO:0000256" key="4">
    <source>
        <dbReference type="SAM" id="MobiDB-lite"/>
    </source>
</evidence>
<accession>M7T1C7</accession>
<evidence type="ECO:0000313" key="7">
    <source>
        <dbReference type="Proteomes" id="UP000012174"/>
    </source>
</evidence>
<dbReference type="HOGENOM" id="CLU_1222186_0_0_1"/>
<feature type="compositionally biased region" description="Gly residues" evidence="4">
    <location>
        <begin position="130"/>
        <end position="144"/>
    </location>
</feature>
<dbReference type="SMART" id="SM00132">
    <property type="entry name" value="LIM"/>
    <property type="match status" value="2"/>
</dbReference>
<evidence type="ECO:0000259" key="5">
    <source>
        <dbReference type="PROSITE" id="PS50023"/>
    </source>
</evidence>
<feature type="domain" description="LIM zinc-binding" evidence="5">
    <location>
        <begin position="66"/>
        <end position="125"/>
    </location>
</feature>
<dbReference type="Pfam" id="PF00412">
    <property type="entry name" value="LIM"/>
    <property type="match status" value="2"/>
</dbReference>
<reference evidence="7" key="1">
    <citation type="journal article" date="2013" name="Genome Announc.">
        <title>Draft genome sequence of the grapevine dieback fungus Eutypa lata UCR-EL1.</title>
        <authorList>
            <person name="Blanco-Ulate B."/>
            <person name="Rolshausen P.E."/>
            <person name="Cantu D."/>
        </authorList>
    </citation>
    <scope>NUCLEOTIDE SEQUENCE [LARGE SCALE GENOMIC DNA]</scope>
    <source>
        <strain evidence="7">UCR-EL1</strain>
    </source>
</reference>